<evidence type="ECO:0000313" key="2">
    <source>
        <dbReference type="Proteomes" id="UP000178570"/>
    </source>
</evidence>
<accession>A0A1G1XN51</accession>
<proteinExistence type="predicted"/>
<organism evidence="1 2">
    <name type="scientific">Candidatus Brennerbacteria bacterium RIFOXYD1_FULL_41_16</name>
    <dbReference type="NCBI Taxonomy" id="1797529"/>
    <lineage>
        <taxon>Bacteria</taxon>
        <taxon>Candidatus Brenneribacteriota</taxon>
    </lineage>
</organism>
<dbReference type="EMBL" id="MHHY01000006">
    <property type="protein sequence ID" value="OGY40767.1"/>
    <property type="molecule type" value="Genomic_DNA"/>
</dbReference>
<evidence type="ECO:0000313" key="1">
    <source>
        <dbReference type="EMBL" id="OGY40767.1"/>
    </source>
</evidence>
<comment type="caution">
    <text evidence="1">The sequence shown here is derived from an EMBL/GenBank/DDBJ whole genome shotgun (WGS) entry which is preliminary data.</text>
</comment>
<dbReference type="Proteomes" id="UP000178570">
    <property type="component" value="Unassembled WGS sequence"/>
</dbReference>
<name>A0A1G1XN51_9BACT</name>
<dbReference type="STRING" id="1797529.A2570_01415"/>
<sequence length="80" mass="9275">MFYLQADCQNCDVNIFYTTMLPIERCKEILGERAAHLSDAQVVSIRDSLYSIVNLIFDNLQKKEIKKDEKNEYAITQNGI</sequence>
<gene>
    <name evidence="1" type="ORF">A2570_01415</name>
</gene>
<reference evidence="1 2" key="1">
    <citation type="journal article" date="2016" name="Nat. Commun.">
        <title>Thousands of microbial genomes shed light on interconnected biogeochemical processes in an aquifer system.</title>
        <authorList>
            <person name="Anantharaman K."/>
            <person name="Brown C.T."/>
            <person name="Hug L.A."/>
            <person name="Sharon I."/>
            <person name="Castelle C.J."/>
            <person name="Probst A.J."/>
            <person name="Thomas B.C."/>
            <person name="Singh A."/>
            <person name="Wilkins M.J."/>
            <person name="Karaoz U."/>
            <person name="Brodie E.L."/>
            <person name="Williams K.H."/>
            <person name="Hubbard S.S."/>
            <person name="Banfield J.F."/>
        </authorList>
    </citation>
    <scope>NUCLEOTIDE SEQUENCE [LARGE SCALE GENOMIC DNA]</scope>
</reference>
<protein>
    <submittedName>
        <fullName evidence="1">Uncharacterized protein</fullName>
    </submittedName>
</protein>
<dbReference type="AlphaFoldDB" id="A0A1G1XN51"/>